<organism evidence="1 2">
    <name type="scientific">Pistacia integerrima</name>
    <dbReference type="NCBI Taxonomy" id="434235"/>
    <lineage>
        <taxon>Eukaryota</taxon>
        <taxon>Viridiplantae</taxon>
        <taxon>Streptophyta</taxon>
        <taxon>Embryophyta</taxon>
        <taxon>Tracheophyta</taxon>
        <taxon>Spermatophyta</taxon>
        <taxon>Magnoliopsida</taxon>
        <taxon>eudicotyledons</taxon>
        <taxon>Gunneridae</taxon>
        <taxon>Pentapetalae</taxon>
        <taxon>rosids</taxon>
        <taxon>malvids</taxon>
        <taxon>Sapindales</taxon>
        <taxon>Anacardiaceae</taxon>
        <taxon>Pistacia</taxon>
    </lineage>
</organism>
<evidence type="ECO:0000313" key="2">
    <source>
        <dbReference type="Proteomes" id="UP001163603"/>
    </source>
</evidence>
<proteinExistence type="predicted"/>
<accession>A0ACC0YF76</accession>
<evidence type="ECO:0000313" key="1">
    <source>
        <dbReference type="EMBL" id="KAJ0035481.1"/>
    </source>
</evidence>
<comment type="caution">
    <text evidence="1">The sequence shown here is derived from an EMBL/GenBank/DDBJ whole genome shotgun (WGS) entry which is preliminary data.</text>
</comment>
<dbReference type="Proteomes" id="UP001163603">
    <property type="component" value="Chromosome 7"/>
</dbReference>
<gene>
    <name evidence="1" type="ORF">Pint_25713</name>
</gene>
<sequence length="509" mass="57625">MNSVLLNSFPVQAQYKMKKTVDCNGNCRVDICKNGIGILEFLPGKNYFVTGATGFLGKALIEKLLRAAPDVCKIYLLIKAENKEAALERIKTEIIDSNLFDILRDMHGESFSDFMLSKLVPVPGNIGESNLGINTDLMIEIAQELDVIINSAANTTFDERFDVAVNINTRGPSRILNFAKRCKKLCCFIHVSTVYVNIENVGETVTSKSSPLLHPPVNVDAEVKLAFDSSLSFHGGAEIVRKMKETGLERARSYGWKNVYEFTKAMGEIVIYKNRGEIPVAIIRPSIIESSFKEPYTGWIQGIRMVDPFIFAYGKGFLPAFLNPETVVDIIPVDMVVNAIISAMAKHGITRKSEINVYHVTSSRVNPVTMTFLFDVCYEHFKSSPIKDLKGKEVEVKRVKFLSSLEDIFSHISEAIIPKNGVVSQELERKFCEKKIKQTKYMIQMYEPYLSSRWFESSDTYKLWEAMSLEEKLSFGFDVKSLDWKDYFSNIHIPGLRKYAVESKLRPKL</sequence>
<reference evidence="2" key="1">
    <citation type="journal article" date="2023" name="G3 (Bethesda)">
        <title>Genome assembly and association tests identify interacting loci associated with vigor, precocity, and sex in interspecific pistachio rootstocks.</title>
        <authorList>
            <person name="Palmer W."/>
            <person name="Jacygrad E."/>
            <person name="Sagayaradj S."/>
            <person name="Cavanaugh K."/>
            <person name="Han R."/>
            <person name="Bertier L."/>
            <person name="Beede B."/>
            <person name="Kafkas S."/>
            <person name="Golino D."/>
            <person name="Preece J."/>
            <person name="Michelmore R."/>
        </authorList>
    </citation>
    <scope>NUCLEOTIDE SEQUENCE [LARGE SCALE GENOMIC DNA]</scope>
</reference>
<protein>
    <submittedName>
        <fullName evidence="1">Uncharacterized protein</fullName>
    </submittedName>
</protein>
<dbReference type="EMBL" id="CM047742">
    <property type="protein sequence ID" value="KAJ0035481.1"/>
    <property type="molecule type" value="Genomic_DNA"/>
</dbReference>
<name>A0ACC0YF76_9ROSI</name>
<keyword evidence="2" id="KW-1185">Reference proteome</keyword>